<evidence type="ECO:0000313" key="2">
    <source>
        <dbReference type="EMBL" id="KAK7418001.1"/>
    </source>
</evidence>
<reference evidence="2 3" key="1">
    <citation type="journal article" date="2025" name="Microbiol. Resour. Announc.">
        <title>Draft genome sequences for Neonectria magnoliae and Neonectria punicea, canker pathogens of Liriodendron tulipifera and Acer saccharum in West Virginia.</title>
        <authorList>
            <person name="Petronek H.M."/>
            <person name="Kasson M.T."/>
            <person name="Metheny A.M."/>
            <person name="Stauder C.M."/>
            <person name="Lovett B."/>
            <person name="Lynch S.C."/>
            <person name="Garnas J.R."/>
            <person name="Kasson L.R."/>
            <person name="Stajich J.E."/>
        </authorList>
    </citation>
    <scope>NUCLEOTIDE SEQUENCE [LARGE SCALE GENOMIC DNA]</scope>
    <source>
        <strain evidence="2 3">NRRL 64651</strain>
    </source>
</reference>
<organism evidence="2 3">
    <name type="scientific">Neonectria magnoliae</name>
    <dbReference type="NCBI Taxonomy" id="2732573"/>
    <lineage>
        <taxon>Eukaryota</taxon>
        <taxon>Fungi</taxon>
        <taxon>Dikarya</taxon>
        <taxon>Ascomycota</taxon>
        <taxon>Pezizomycotina</taxon>
        <taxon>Sordariomycetes</taxon>
        <taxon>Hypocreomycetidae</taxon>
        <taxon>Hypocreales</taxon>
        <taxon>Nectriaceae</taxon>
        <taxon>Neonectria</taxon>
    </lineage>
</organism>
<feature type="region of interest" description="Disordered" evidence="1">
    <location>
        <begin position="1"/>
        <end position="46"/>
    </location>
</feature>
<keyword evidence="3" id="KW-1185">Reference proteome</keyword>
<accession>A0ABR1HAB8</accession>
<dbReference type="Proteomes" id="UP001498421">
    <property type="component" value="Unassembled WGS sequence"/>
</dbReference>
<name>A0ABR1HAB8_9HYPO</name>
<protein>
    <submittedName>
        <fullName evidence="2">Uncharacterized protein</fullName>
    </submittedName>
</protein>
<gene>
    <name evidence="2" type="ORF">QQZ08_011398</name>
</gene>
<evidence type="ECO:0000313" key="3">
    <source>
        <dbReference type="Proteomes" id="UP001498421"/>
    </source>
</evidence>
<comment type="caution">
    <text evidence="2">The sequence shown here is derived from an EMBL/GenBank/DDBJ whole genome shotgun (WGS) entry which is preliminary data.</text>
</comment>
<dbReference type="EMBL" id="JAZAVK010000174">
    <property type="protein sequence ID" value="KAK7418001.1"/>
    <property type="molecule type" value="Genomic_DNA"/>
</dbReference>
<sequence length="170" mass="18884">MEQELEDILTGLETNSIDAIGERPPGDPPTPQGPSHAMTSTKGGLLTPMPLHTRLTDNWIYTPDDAFPATFFNDADFAAVVPQVAKPQICRRCRDLSLWSIECNFMDSQSGLETKSQEEKCKLCQLLSYCIRDRLYSPRDAIQFSRVGSYLTIDDGKEQPVVNLCTVPGS</sequence>
<proteinExistence type="predicted"/>
<evidence type="ECO:0000256" key="1">
    <source>
        <dbReference type="SAM" id="MobiDB-lite"/>
    </source>
</evidence>